<comment type="caution">
    <text evidence="3">The sequence shown here is derived from an EMBL/GenBank/DDBJ whole genome shotgun (WGS) entry which is preliminary data.</text>
</comment>
<evidence type="ECO:0000313" key="4">
    <source>
        <dbReference type="Proteomes" id="UP001204621"/>
    </source>
</evidence>
<organism evidence="3 4">
    <name type="scientific">Massilia terrae</name>
    <dbReference type="NCBI Taxonomy" id="1811224"/>
    <lineage>
        <taxon>Bacteria</taxon>
        <taxon>Pseudomonadati</taxon>
        <taxon>Pseudomonadota</taxon>
        <taxon>Betaproteobacteria</taxon>
        <taxon>Burkholderiales</taxon>
        <taxon>Oxalobacteraceae</taxon>
        <taxon>Telluria group</taxon>
        <taxon>Massilia</taxon>
    </lineage>
</organism>
<protein>
    <submittedName>
        <fullName evidence="3">CPBP family intramembrane metalloprotease</fullName>
    </submittedName>
</protein>
<keyword evidence="3" id="KW-0645">Protease</keyword>
<evidence type="ECO:0000256" key="1">
    <source>
        <dbReference type="SAM" id="Phobius"/>
    </source>
</evidence>
<gene>
    <name evidence="3" type="ORF">NX778_06125</name>
</gene>
<sequence>MAPDQSLPRTASPARLALVFLILFLAYQLPEGLGQRGLHSTPVAATLLLMFLPVAWLCGRMLGYRGLDAWYLRAPRWRVLLGGFFVLAVAAKLGALVIGTKLGVYKYSGLSAEAPGIALTALWMLPYTFFPSIAEDIVTRGFVMRAFPALSRRWLFIPFSALVFVLNHIYRLSNGPAEWTMLFCFGLAYAAALYYSRSLWAAVGLHWGWNYLGQLSDNVASIDALTANSWVLSALVHLLLLAGVTVFYNRLASSARSRSFTAG</sequence>
<keyword evidence="1" id="KW-0472">Membrane</keyword>
<reference evidence="3 4" key="1">
    <citation type="submission" date="2022-08" db="EMBL/GenBank/DDBJ databases">
        <title>Reclassification of Massilia species as members of the genera Telluria, Duganella, Pseudoduganella, Mokoshia gen. nov. and Zemynaea gen. nov. using orthogonal and non-orthogonal genome-based approaches.</title>
        <authorList>
            <person name="Bowman J.P."/>
        </authorList>
    </citation>
    <scope>NUCLEOTIDE SEQUENCE [LARGE SCALE GENOMIC DNA]</scope>
    <source>
        <strain evidence="3 4">JCM 31606</strain>
    </source>
</reference>
<dbReference type="EMBL" id="JANUGU010000001">
    <property type="protein sequence ID" value="MCS0657641.1"/>
    <property type="molecule type" value="Genomic_DNA"/>
</dbReference>
<dbReference type="InterPro" id="IPR003675">
    <property type="entry name" value="Rce1/LyrA-like_dom"/>
</dbReference>
<dbReference type="PANTHER" id="PTHR39430:SF1">
    <property type="entry name" value="PROTEASE"/>
    <property type="match status" value="1"/>
</dbReference>
<feature type="transmembrane region" description="Helical" evidence="1">
    <location>
        <begin position="182"/>
        <end position="209"/>
    </location>
</feature>
<feature type="transmembrane region" description="Helical" evidence="1">
    <location>
        <begin position="229"/>
        <end position="248"/>
    </location>
</feature>
<keyword evidence="4" id="KW-1185">Reference proteome</keyword>
<feature type="transmembrane region" description="Helical" evidence="1">
    <location>
        <begin position="42"/>
        <end position="62"/>
    </location>
</feature>
<accession>A0ABT2CUI5</accession>
<dbReference type="Proteomes" id="UP001204621">
    <property type="component" value="Unassembled WGS sequence"/>
</dbReference>
<dbReference type="GO" id="GO:0008237">
    <property type="term" value="F:metallopeptidase activity"/>
    <property type="evidence" value="ECO:0007669"/>
    <property type="project" value="UniProtKB-KW"/>
</dbReference>
<evidence type="ECO:0000313" key="3">
    <source>
        <dbReference type="EMBL" id="MCS0657641.1"/>
    </source>
</evidence>
<feature type="transmembrane region" description="Helical" evidence="1">
    <location>
        <begin position="82"/>
        <end position="104"/>
    </location>
</feature>
<keyword evidence="1" id="KW-1133">Transmembrane helix</keyword>
<dbReference type="PANTHER" id="PTHR39430">
    <property type="entry name" value="MEMBRANE-ASSOCIATED PROTEASE-RELATED"/>
    <property type="match status" value="1"/>
</dbReference>
<dbReference type="Pfam" id="PF02517">
    <property type="entry name" value="Rce1-like"/>
    <property type="match status" value="1"/>
</dbReference>
<name>A0ABT2CUI5_9BURK</name>
<proteinExistence type="predicted"/>
<feature type="transmembrane region" description="Helical" evidence="1">
    <location>
        <begin position="116"/>
        <end position="134"/>
    </location>
</feature>
<keyword evidence="3" id="KW-0482">Metalloprotease</keyword>
<dbReference type="RefSeq" id="WP_258810779.1">
    <property type="nucleotide sequence ID" value="NZ_JANUGU010000001.1"/>
</dbReference>
<keyword evidence="3" id="KW-0378">Hydrolase</keyword>
<feature type="transmembrane region" description="Helical" evidence="1">
    <location>
        <begin position="154"/>
        <end position="170"/>
    </location>
</feature>
<keyword evidence="1" id="KW-0812">Transmembrane</keyword>
<feature type="transmembrane region" description="Helical" evidence="1">
    <location>
        <begin position="12"/>
        <end position="30"/>
    </location>
</feature>
<feature type="domain" description="CAAX prenyl protease 2/Lysostaphin resistance protein A-like" evidence="2">
    <location>
        <begin position="120"/>
        <end position="212"/>
    </location>
</feature>
<evidence type="ECO:0000259" key="2">
    <source>
        <dbReference type="Pfam" id="PF02517"/>
    </source>
</evidence>